<keyword evidence="2" id="KW-1185">Reference proteome</keyword>
<dbReference type="STRING" id="940190.MPTP_0734"/>
<gene>
    <name evidence="1" type="ordered locus">MPTP_0734</name>
</gene>
<dbReference type="HOGENOM" id="CLU_093802_1_0_9"/>
<reference evidence="1 2" key="1">
    <citation type="journal article" date="2011" name="J. Bacteriol.">
        <title>Complete genome sequence of Melissococcus plutonius ATCC 35311.</title>
        <authorList>
            <person name="Okumura K."/>
            <person name="Arai R."/>
            <person name="Okura M."/>
            <person name="Kirikae T."/>
            <person name="Takamatsu D."/>
            <person name="Osaki M."/>
            <person name="Miyoshi-Akiyama T."/>
        </authorList>
    </citation>
    <scope>NUCLEOTIDE SEQUENCE [LARGE SCALE GENOMIC DNA]</scope>
    <source>
        <strain evidence="2">ATCC 35311 / CIP 104052 / LMG 20360 / NCIMB 702443</strain>
    </source>
</reference>
<dbReference type="OrthoDB" id="2156137at2"/>
<sequence>MVEIYLFVNPLGDICLDVEKNILCLMEENNTKIQFRIIPLLNLKTINDLMKRLKIPLNDIDKHNKLSEDIYSASLDYKAAQLQGKKKGCYFLLHLQEMVTQKHIPYSTKLSEQLLTEIGIDLDMYKADRQSEFVKESFQADQKIAQEMKIAKHPTIVIYNYACERDFGVLLEDCSSIEEINRLCEIKDSSLSSFHYPFLHSQKKKICATRHLHLIN</sequence>
<dbReference type="Proteomes" id="UP000008456">
    <property type="component" value="Chromosome"/>
</dbReference>
<dbReference type="Pfam" id="PF13743">
    <property type="entry name" value="Thioredoxin_5"/>
    <property type="match status" value="1"/>
</dbReference>
<name>F3Y9M3_MELPT</name>
<dbReference type="InterPro" id="IPR036249">
    <property type="entry name" value="Thioredoxin-like_sf"/>
</dbReference>
<evidence type="ECO:0000313" key="1">
    <source>
        <dbReference type="EMBL" id="BAK21201.1"/>
    </source>
</evidence>
<accession>F3Y9M3</accession>
<dbReference type="AlphaFoldDB" id="F3Y9M3"/>
<proteinExistence type="predicted"/>
<dbReference type="Gene3D" id="3.40.30.10">
    <property type="entry name" value="Glutaredoxin"/>
    <property type="match status" value="1"/>
</dbReference>
<reference key="2">
    <citation type="submission" date="2011-04" db="EMBL/GenBank/DDBJ databases">
        <title>Whole genome sequence of Melissococcus plutonius ATCC 35311.</title>
        <authorList>
            <person name="Okumura K."/>
            <person name="Arai R."/>
            <person name="Osaki M."/>
            <person name="Okura M."/>
            <person name="Kirikae T."/>
            <person name="Takamatsu D."/>
            <person name="Akiyama T."/>
        </authorList>
    </citation>
    <scope>NUCLEOTIDE SEQUENCE</scope>
    <source>
        <strain>ATCC 35311</strain>
    </source>
</reference>
<dbReference type="RefSeq" id="WP_013773639.1">
    <property type="nucleotide sequence ID" value="NC_015516.1"/>
</dbReference>
<organism evidence="1 2">
    <name type="scientific">Melissococcus plutonius (strain ATCC 35311 / DSM 29964 / CIP 104052 / LMG 20360 / NCIMB 702443)</name>
    <dbReference type="NCBI Taxonomy" id="940190"/>
    <lineage>
        <taxon>Bacteria</taxon>
        <taxon>Bacillati</taxon>
        <taxon>Bacillota</taxon>
        <taxon>Bacilli</taxon>
        <taxon>Lactobacillales</taxon>
        <taxon>Enterococcaceae</taxon>
        <taxon>Melissococcus</taxon>
    </lineage>
</organism>
<dbReference type="KEGG" id="mps:MPTP_0734"/>
<dbReference type="SUPFAM" id="SSF52833">
    <property type="entry name" value="Thioredoxin-like"/>
    <property type="match status" value="1"/>
</dbReference>
<evidence type="ECO:0000313" key="2">
    <source>
        <dbReference type="Proteomes" id="UP000008456"/>
    </source>
</evidence>
<protein>
    <submittedName>
        <fullName evidence="1">YjbH-like, GTP pyrophosphokinase domain</fullName>
    </submittedName>
</protein>
<dbReference type="EMBL" id="AP012200">
    <property type="protein sequence ID" value="BAK21201.1"/>
    <property type="molecule type" value="Genomic_DNA"/>
</dbReference>